<gene>
    <name evidence="3" type="ORF">ER308_04135</name>
</gene>
<feature type="domain" description="CAAX prenyl protease 2/Lysostaphin resistance protein A-like" evidence="2">
    <location>
        <begin position="131"/>
        <end position="225"/>
    </location>
</feature>
<dbReference type="KEGG" id="erz:ER308_04135"/>
<feature type="transmembrane region" description="Helical" evidence="1">
    <location>
        <begin position="244"/>
        <end position="266"/>
    </location>
</feature>
<feature type="transmembrane region" description="Helical" evidence="1">
    <location>
        <begin position="90"/>
        <end position="110"/>
    </location>
</feature>
<name>A0A411YCB6_9ACTN</name>
<dbReference type="AlphaFoldDB" id="A0A411YCB6"/>
<reference evidence="3 4" key="1">
    <citation type="submission" date="2019-01" db="EMBL/GenBank/DDBJ databases">
        <title>Egibacter rhizosphaerae EGI 80759T.</title>
        <authorList>
            <person name="Chen D.-D."/>
            <person name="Tian Y."/>
            <person name="Jiao J.-Y."/>
            <person name="Zhang X.-T."/>
            <person name="Zhang Y.-G."/>
            <person name="Zhang Y."/>
            <person name="Xiao M."/>
            <person name="Shu W.-S."/>
            <person name="Li W.-J."/>
        </authorList>
    </citation>
    <scope>NUCLEOTIDE SEQUENCE [LARGE SCALE GENOMIC DNA]</scope>
    <source>
        <strain evidence="3 4">EGI 80759</strain>
    </source>
</reference>
<keyword evidence="4" id="KW-1185">Reference proteome</keyword>
<keyword evidence="3" id="KW-0378">Hydrolase</keyword>
<dbReference type="OrthoDB" id="6059004at2"/>
<evidence type="ECO:0000259" key="2">
    <source>
        <dbReference type="Pfam" id="PF02517"/>
    </source>
</evidence>
<keyword evidence="1" id="KW-0472">Membrane</keyword>
<evidence type="ECO:0000313" key="4">
    <source>
        <dbReference type="Proteomes" id="UP000291469"/>
    </source>
</evidence>
<protein>
    <submittedName>
        <fullName evidence="3">CPBP family intramembrane metalloprotease</fullName>
    </submittedName>
</protein>
<dbReference type="GO" id="GO:0008237">
    <property type="term" value="F:metallopeptidase activity"/>
    <property type="evidence" value="ECO:0007669"/>
    <property type="project" value="UniProtKB-KW"/>
</dbReference>
<dbReference type="GO" id="GO:0080120">
    <property type="term" value="P:CAAX-box protein maturation"/>
    <property type="evidence" value="ECO:0007669"/>
    <property type="project" value="UniProtKB-ARBA"/>
</dbReference>
<dbReference type="GO" id="GO:0004175">
    <property type="term" value="F:endopeptidase activity"/>
    <property type="evidence" value="ECO:0007669"/>
    <property type="project" value="UniProtKB-ARBA"/>
</dbReference>
<dbReference type="GO" id="GO:0006508">
    <property type="term" value="P:proteolysis"/>
    <property type="evidence" value="ECO:0007669"/>
    <property type="project" value="UniProtKB-KW"/>
</dbReference>
<sequence>MTTMIGTGRRPNVVVRLAAVITASLLIWLAMGWLADTAFAAWPPNIAHTANAVVVLVLAVPMVIAARRYLDRRPWAGLRVTGPGEGWRPLVVGAVSWLVPGVAGIVLAVSRGWVQISVTGPVTTLVGTVGLLVVLVLVFEAFPEEVIMRGYVYRNLAAAMPPWSAVAVQTLLFTLFGTVLWTVTAGWTAAAEQAGMFVGMGAVLGCIRVMTGNVWACIGYHLVFQVAAQLLLGDRHSIVTVDGAQTLTLVAFATAFAIGPIITALLSPNDANWSRPEPDGTPTRPTGMAS</sequence>
<feature type="transmembrane region" description="Helical" evidence="1">
    <location>
        <begin position="122"/>
        <end position="142"/>
    </location>
</feature>
<keyword evidence="1" id="KW-0812">Transmembrane</keyword>
<dbReference type="RefSeq" id="WP_131153812.1">
    <property type="nucleotide sequence ID" value="NZ_CP036402.1"/>
</dbReference>
<organism evidence="3 4">
    <name type="scientific">Egibacter rhizosphaerae</name>
    <dbReference type="NCBI Taxonomy" id="1670831"/>
    <lineage>
        <taxon>Bacteria</taxon>
        <taxon>Bacillati</taxon>
        <taxon>Actinomycetota</taxon>
        <taxon>Nitriliruptoria</taxon>
        <taxon>Egibacterales</taxon>
        <taxon>Egibacteraceae</taxon>
        <taxon>Egibacter</taxon>
    </lineage>
</organism>
<dbReference type="EMBL" id="CP036402">
    <property type="protein sequence ID" value="QBI18815.1"/>
    <property type="molecule type" value="Genomic_DNA"/>
</dbReference>
<proteinExistence type="predicted"/>
<keyword evidence="3" id="KW-0645">Protease</keyword>
<evidence type="ECO:0000313" key="3">
    <source>
        <dbReference type="EMBL" id="QBI18815.1"/>
    </source>
</evidence>
<feature type="transmembrane region" description="Helical" evidence="1">
    <location>
        <begin position="50"/>
        <end position="70"/>
    </location>
</feature>
<evidence type="ECO:0000256" key="1">
    <source>
        <dbReference type="SAM" id="Phobius"/>
    </source>
</evidence>
<accession>A0A411YCB6</accession>
<keyword evidence="1" id="KW-1133">Transmembrane helix</keyword>
<dbReference type="InterPro" id="IPR003675">
    <property type="entry name" value="Rce1/LyrA-like_dom"/>
</dbReference>
<feature type="transmembrane region" description="Helical" evidence="1">
    <location>
        <begin position="163"/>
        <end position="183"/>
    </location>
</feature>
<dbReference type="Pfam" id="PF02517">
    <property type="entry name" value="Rce1-like"/>
    <property type="match status" value="1"/>
</dbReference>
<dbReference type="Proteomes" id="UP000291469">
    <property type="component" value="Chromosome"/>
</dbReference>
<keyword evidence="3" id="KW-0482">Metalloprotease</keyword>